<feature type="transmembrane region" description="Helical" evidence="10">
    <location>
        <begin position="89"/>
        <end position="117"/>
    </location>
</feature>
<dbReference type="RefSeq" id="XP_025069550.1">
    <property type="nucleotide sequence ID" value="XM_025213765.1"/>
</dbReference>
<dbReference type="GO" id="GO:0004984">
    <property type="term" value="F:olfactory receptor activity"/>
    <property type="evidence" value="ECO:0007669"/>
    <property type="project" value="InterPro"/>
</dbReference>
<dbReference type="InterPro" id="IPR000725">
    <property type="entry name" value="Olfact_rcpt"/>
</dbReference>
<evidence type="ECO:0000259" key="11">
    <source>
        <dbReference type="PROSITE" id="PS50262"/>
    </source>
</evidence>
<dbReference type="PANTHER" id="PTHR26450:SF87">
    <property type="entry name" value="OLFACTORY RECEPTOR 51F2"/>
    <property type="match status" value="1"/>
</dbReference>
<dbReference type="PROSITE" id="PS50262">
    <property type="entry name" value="G_PROTEIN_RECEP_F1_2"/>
    <property type="match status" value="1"/>
</dbReference>
<keyword evidence="3 10" id="KW-0716">Sensory transduction</keyword>
<evidence type="ECO:0000256" key="4">
    <source>
        <dbReference type="ARBA" id="ARBA00022692"/>
    </source>
</evidence>
<dbReference type="Pfam" id="PF13853">
    <property type="entry name" value="7tm_4"/>
    <property type="match status" value="1"/>
</dbReference>
<dbReference type="PANTHER" id="PTHR26450">
    <property type="entry name" value="OLFACTORY RECEPTOR 56B1-RELATED"/>
    <property type="match status" value="1"/>
</dbReference>
<name>A0A3Q0HG85_ALLSI</name>
<evidence type="ECO:0000256" key="8">
    <source>
        <dbReference type="ARBA" id="ARBA00023224"/>
    </source>
</evidence>
<evidence type="ECO:0000256" key="5">
    <source>
        <dbReference type="ARBA" id="ARBA00022725"/>
    </source>
</evidence>
<dbReference type="Gene3D" id="1.20.1070.10">
    <property type="entry name" value="Rhodopsin 7-helix transmembrane proteins"/>
    <property type="match status" value="1"/>
</dbReference>
<dbReference type="PRINTS" id="PR00237">
    <property type="entry name" value="GPCRRHODOPSN"/>
</dbReference>
<protein>
    <recommendedName>
        <fullName evidence="10">Olfactory receptor</fullName>
    </recommendedName>
</protein>
<keyword evidence="12" id="KW-1185">Reference proteome</keyword>
<keyword evidence="9" id="KW-0675">Receptor</keyword>
<keyword evidence="6 10" id="KW-1133">Transmembrane helix</keyword>
<keyword evidence="10" id="KW-1003">Cell membrane</keyword>
<keyword evidence="7 10" id="KW-0472">Membrane</keyword>
<dbReference type="AlphaFoldDB" id="A0A3Q0HG85"/>
<dbReference type="GeneID" id="102384306"/>
<keyword evidence="4 9" id="KW-0812">Transmembrane</keyword>
<dbReference type="Proteomes" id="UP000189705">
    <property type="component" value="Unplaced"/>
</dbReference>
<accession>A0A3Q0HG85</accession>
<evidence type="ECO:0000256" key="1">
    <source>
        <dbReference type="ARBA" id="ARBA00002936"/>
    </source>
</evidence>
<dbReference type="FunFam" id="1.20.1070.10:FF:000006">
    <property type="entry name" value="Olfactory receptor"/>
    <property type="match status" value="1"/>
</dbReference>
<feature type="transmembrane region" description="Helical" evidence="10">
    <location>
        <begin position="57"/>
        <end position="83"/>
    </location>
</feature>
<comment type="similarity">
    <text evidence="9">Belongs to the G-protein coupled receptor 1 family.</text>
</comment>
<feature type="transmembrane region" description="Helical" evidence="10">
    <location>
        <begin position="138"/>
        <end position="159"/>
    </location>
</feature>
<evidence type="ECO:0000313" key="13">
    <source>
        <dbReference type="RefSeq" id="XP_025069550.1"/>
    </source>
</evidence>
<dbReference type="PRINTS" id="PR00245">
    <property type="entry name" value="OLFACTORYR"/>
</dbReference>
<dbReference type="KEGG" id="asn:102384306"/>
<evidence type="ECO:0000256" key="3">
    <source>
        <dbReference type="ARBA" id="ARBA00022606"/>
    </source>
</evidence>
<dbReference type="GO" id="GO:0004930">
    <property type="term" value="F:G protein-coupled receptor activity"/>
    <property type="evidence" value="ECO:0007669"/>
    <property type="project" value="UniProtKB-KW"/>
</dbReference>
<keyword evidence="8 9" id="KW-0807">Transducer</keyword>
<keyword evidence="5 10" id="KW-0552">Olfaction</keyword>
<evidence type="ECO:0000256" key="2">
    <source>
        <dbReference type="ARBA" id="ARBA00004141"/>
    </source>
</evidence>
<dbReference type="InterPro" id="IPR000276">
    <property type="entry name" value="GPCR_Rhodpsn"/>
</dbReference>
<comment type="subcellular location">
    <subcellularLocation>
        <location evidence="10">Cell membrane</location>
        <topology evidence="10">Multi-pass membrane protein</topology>
    </subcellularLocation>
    <subcellularLocation>
        <location evidence="2">Membrane</location>
        <topology evidence="2">Multi-pass membrane protein</topology>
    </subcellularLocation>
</comment>
<dbReference type="GO" id="GO:0005886">
    <property type="term" value="C:plasma membrane"/>
    <property type="evidence" value="ECO:0007669"/>
    <property type="project" value="UniProtKB-SubCell"/>
</dbReference>
<evidence type="ECO:0000313" key="12">
    <source>
        <dbReference type="Proteomes" id="UP000189705"/>
    </source>
</evidence>
<comment type="function">
    <text evidence="1">Odorant receptor.</text>
</comment>
<reference evidence="13" key="1">
    <citation type="submission" date="2025-08" db="UniProtKB">
        <authorList>
            <consortium name="RefSeq"/>
        </authorList>
    </citation>
    <scope>IDENTIFICATION</scope>
</reference>
<evidence type="ECO:0000256" key="9">
    <source>
        <dbReference type="RuleBase" id="RU000688"/>
    </source>
</evidence>
<dbReference type="InParanoid" id="A0A3Q0HG85"/>
<feature type="domain" description="G-protein coupled receptors family 1 profile" evidence="11">
    <location>
        <begin position="38"/>
        <end position="289"/>
    </location>
</feature>
<dbReference type="SUPFAM" id="SSF81321">
    <property type="entry name" value="Family A G protein-coupled receptor-like"/>
    <property type="match status" value="1"/>
</dbReference>
<evidence type="ECO:0000256" key="10">
    <source>
        <dbReference type="RuleBase" id="RU363047"/>
    </source>
</evidence>
<sequence length="343" mass="37673">MTAAHPSSFILTGLPGLEQAHFWVAFPVGLVYMVALLGICMVLAVVRAEQSLHTPMYYFLCMLAAVDLVLATSTVPKMLAIFWAGAREISFHACLAQMFFIHTFTATESGVVLAMAFDRYVAICAPLHYTAVLTSQRVVAIGMAALARGVLIILPLPFLTLRLRYCGPNIISHAYCEHMGIAKLACTDIRVNWLYGLVIALLVMGLDLLLIGLSYALILQAVLSLPSHEAWFKAFSTCGFHFCVILTFFTPAFFSFITHRFGHGDPLYVHILLAVLYVLLPPILDPLIYGVKTRQIRDRVLWLFWPKELSRSQAGCGDGHGVQLPGVGDDQSCASTTGHRQGA</sequence>
<feature type="transmembrane region" description="Helical" evidence="10">
    <location>
        <begin position="267"/>
        <end position="289"/>
    </location>
</feature>
<keyword evidence="9" id="KW-0297">G-protein coupled receptor</keyword>
<proteinExistence type="inferred from homology"/>
<dbReference type="PROSITE" id="PS00237">
    <property type="entry name" value="G_PROTEIN_RECEP_F1_1"/>
    <property type="match status" value="1"/>
</dbReference>
<dbReference type="InterPro" id="IPR017452">
    <property type="entry name" value="GPCR_Rhodpsn_7TM"/>
</dbReference>
<feature type="transmembrane region" description="Helical" evidence="10">
    <location>
        <begin position="193"/>
        <end position="218"/>
    </location>
</feature>
<dbReference type="InterPro" id="IPR050402">
    <property type="entry name" value="OR51/52/56-like"/>
</dbReference>
<organism evidence="12 13">
    <name type="scientific">Alligator sinensis</name>
    <name type="common">Chinese alligator</name>
    <dbReference type="NCBI Taxonomy" id="38654"/>
    <lineage>
        <taxon>Eukaryota</taxon>
        <taxon>Metazoa</taxon>
        <taxon>Chordata</taxon>
        <taxon>Craniata</taxon>
        <taxon>Vertebrata</taxon>
        <taxon>Euteleostomi</taxon>
        <taxon>Archelosauria</taxon>
        <taxon>Archosauria</taxon>
        <taxon>Crocodylia</taxon>
        <taxon>Alligatoridae</taxon>
        <taxon>Alligatorinae</taxon>
        <taxon>Alligator</taxon>
    </lineage>
</organism>
<feature type="transmembrane region" description="Helical" evidence="10">
    <location>
        <begin position="230"/>
        <end position="255"/>
    </location>
</feature>
<evidence type="ECO:0000256" key="7">
    <source>
        <dbReference type="ARBA" id="ARBA00023136"/>
    </source>
</evidence>
<feature type="transmembrane region" description="Helical" evidence="10">
    <location>
        <begin position="20"/>
        <end position="45"/>
    </location>
</feature>
<gene>
    <name evidence="13" type="primary">LOC102384306</name>
</gene>
<evidence type="ECO:0000256" key="6">
    <source>
        <dbReference type="ARBA" id="ARBA00022989"/>
    </source>
</evidence>